<evidence type="ECO:0000256" key="5">
    <source>
        <dbReference type="ARBA" id="ARBA00022989"/>
    </source>
</evidence>
<dbReference type="Proteomes" id="UP001140453">
    <property type="component" value="Unassembled WGS sequence"/>
</dbReference>
<dbReference type="OrthoDB" id="72851at2759"/>
<keyword evidence="5 7" id="KW-1133">Transmembrane helix</keyword>
<evidence type="ECO:0000313" key="9">
    <source>
        <dbReference type="EMBL" id="KAJ4386901.1"/>
    </source>
</evidence>
<evidence type="ECO:0000256" key="3">
    <source>
        <dbReference type="ARBA" id="ARBA00022679"/>
    </source>
</evidence>
<dbReference type="Gene3D" id="3.90.550.10">
    <property type="entry name" value="Spore Coat Polysaccharide Biosynthesis Protein SpsA, Chain A"/>
    <property type="match status" value="1"/>
</dbReference>
<evidence type="ECO:0000256" key="1">
    <source>
        <dbReference type="ARBA" id="ARBA00004141"/>
    </source>
</evidence>
<sequence length="395" mass="45821">MFYNLPSNDPLYQANNFDWYAKRLIFDLAGNGWNYGSGWIMRRKTVDDIGGFPEDIVTEDVSSSAMAMAEGWKTIYLQEGLQYGLVPETYVAYIKQMTRWHVGESQTATKFGFYHSKEKTKYMKPLQKWVQTAQGLNVHIRTPLTVLNLVFLSLAFLTDMPLVHWKDKEEMRFLLRIDCAIVLLRWLHELHYAILAGYRSTLNETCKAIYLSPYCFMSYVRTFIIPKNLGGKPVTFTPTGSIGNQFRERDPHRRAPRWQRLRHIIADGAWFHLAVVILFLTSVFLRIGRAVSLHVLVPSGTPDWEGFWMRIIQNVAWPSNPWLVSTLACMTPLQYALFPPTTPDREKLLGKRDENGVRYPLETVRGKTKRSKLTLGYVETYTLYMIFVLAMFFVV</sequence>
<keyword evidence="6 7" id="KW-0472">Membrane</keyword>
<keyword evidence="2" id="KW-0328">Glycosyltransferase</keyword>
<dbReference type="InterPro" id="IPR001173">
    <property type="entry name" value="Glyco_trans_2-like"/>
</dbReference>
<dbReference type="AlphaFoldDB" id="A0A9W8YL73"/>
<evidence type="ECO:0000256" key="6">
    <source>
        <dbReference type="ARBA" id="ARBA00023136"/>
    </source>
</evidence>
<feature type="transmembrane region" description="Helical" evidence="7">
    <location>
        <begin position="269"/>
        <end position="287"/>
    </location>
</feature>
<feature type="transmembrane region" description="Helical" evidence="7">
    <location>
        <begin position="375"/>
        <end position="394"/>
    </location>
</feature>
<dbReference type="GO" id="GO:0016757">
    <property type="term" value="F:glycosyltransferase activity"/>
    <property type="evidence" value="ECO:0007669"/>
    <property type="project" value="UniProtKB-KW"/>
</dbReference>
<evidence type="ECO:0000256" key="2">
    <source>
        <dbReference type="ARBA" id="ARBA00022676"/>
    </source>
</evidence>
<evidence type="ECO:0000259" key="8">
    <source>
        <dbReference type="Pfam" id="PF13632"/>
    </source>
</evidence>
<reference evidence="9" key="1">
    <citation type="submission" date="2022-10" db="EMBL/GenBank/DDBJ databases">
        <title>Tapping the CABI collections for fungal endophytes: first genome assemblies for Collariella, Neodidymelliopsis, Ascochyta clinopodiicola, Didymella pomorum, Didymosphaeria variabile, Neocosmospora piperis and Neocucurbitaria cava.</title>
        <authorList>
            <person name="Hill R."/>
        </authorList>
    </citation>
    <scope>NUCLEOTIDE SEQUENCE</scope>
    <source>
        <strain evidence="9">IMI 355082</strain>
    </source>
</reference>
<protein>
    <recommendedName>
        <fullName evidence="8">Glycosyltransferase 2-like domain-containing protein</fullName>
    </recommendedName>
</protein>
<evidence type="ECO:0000256" key="4">
    <source>
        <dbReference type="ARBA" id="ARBA00022692"/>
    </source>
</evidence>
<gene>
    <name evidence="9" type="ORF">N0V93_009800</name>
</gene>
<keyword evidence="3" id="KW-0808">Transferase</keyword>
<dbReference type="InterPro" id="IPR029044">
    <property type="entry name" value="Nucleotide-diphossugar_trans"/>
</dbReference>
<dbReference type="PANTHER" id="PTHR43867:SF2">
    <property type="entry name" value="CELLULOSE SYNTHASE CATALYTIC SUBUNIT A [UDP-FORMING]"/>
    <property type="match status" value="1"/>
</dbReference>
<comment type="subcellular location">
    <subcellularLocation>
        <location evidence="1">Membrane</location>
        <topology evidence="1">Multi-pass membrane protein</topology>
    </subcellularLocation>
</comment>
<keyword evidence="4 7" id="KW-0812">Transmembrane</keyword>
<comment type="caution">
    <text evidence="9">The sequence shown here is derived from an EMBL/GenBank/DDBJ whole genome shotgun (WGS) entry which is preliminary data.</text>
</comment>
<proteinExistence type="predicted"/>
<organism evidence="9 10">
    <name type="scientific">Gnomoniopsis smithogilvyi</name>
    <dbReference type="NCBI Taxonomy" id="1191159"/>
    <lineage>
        <taxon>Eukaryota</taxon>
        <taxon>Fungi</taxon>
        <taxon>Dikarya</taxon>
        <taxon>Ascomycota</taxon>
        <taxon>Pezizomycotina</taxon>
        <taxon>Sordariomycetes</taxon>
        <taxon>Sordariomycetidae</taxon>
        <taxon>Diaporthales</taxon>
        <taxon>Gnomoniaceae</taxon>
        <taxon>Gnomoniopsis</taxon>
    </lineage>
</organism>
<feature type="domain" description="Glycosyltransferase 2-like" evidence="8">
    <location>
        <begin position="36"/>
        <end position="131"/>
    </location>
</feature>
<accession>A0A9W8YL73</accession>
<dbReference type="EMBL" id="JAPEVB010000006">
    <property type="protein sequence ID" value="KAJ4386901.1"/>
    <property type="molecule type" value="Genomic_DNA"/>
</dbReference>
<dbReference type="SUPFAM" id="SSF53448">
    <property type="entry name" value="Nucleotide-diphospho-sugar transferases"/>
    <property type="match status" value="1"/>
</dbReference>
<dbReference type="GO" id="GO:0016020">
    <property type="term" value="C:membrane"/>
    <property type="evidence" value="ECO:0007669"/>
    <property type="project" value="UniProtKB-SubCell"/>
</dbReference>
<dbReference type="InterPro" id="IPR050321">
    <property type="entry name" value="Glycosyltr_2/OpgH_subfam"/>
</dbReference>
<name>A0A9W8YL73_9PEZI</name>
<evidence type="ECO:0000256" key="7">
    <source>
        <dbReference type="SAM" id="Phobius"/>
    </source>
</evidence>
<dbReference type="PANTHER" id="PTHR43867">
    <property type="entry name" value="CELLULOSE SYNTHASE CATALYTIC SUBUNIT A [UDP-FORMING]"/>
    <property type="match status" value="1"/>
</dbReference>
<keyword evidence="10" id="KW-1185">Reference proteome</keyword>
<dbReference type="Pfam" id="PF13632">
    <property type="entry name" value="Glyco_trans_2_3"/>
    <property type="match status" value="1"/>
</dbReference>
<evidence type="ECO:0000313" key="10">
    <source>
        <dbReference type="Proteomes" id="UP001140453"/>
    </source>
</evidence>